<keyword evidence="1 3" id="KW-0479">Metal-binding</keyword>
<proteinExistence type="inferred from homology"/>
<evidence type="ECO:0000313" key="5">
    <source>
        <dbReference type="Proteomes" id="UP000031521"/>
    </source>
</evidence>
<evidence type="ECO:0000256" key="1">
    <source>
        <dbReference type="ARBA" id="ARBA00022723"/>
    </source>
</evidence>
<accession>A0A0B5DSU8</accession>
<dbReference type="AlphaFoldDB" id="A0A0B5DSU8"/>
<evidence type="ECO:0000313" key="4">
    <source>
        <dbReference type="EMBL" id="AJE46124.1"/>
    </source>
</evidence>
<dbReference type="GO" id="GO:0008270">
    <property type="term" value="F:zinc ion binding"/>
    <property type="evidence" value="ECO:0007669"/>
    <property type="project" value="UniProtKB-UniRule"/>
</dbReference>
<feature type="binding site" evidence="3">
    <location>
        <position position="22"/>
    </location>
    <ligand>
        <name>Zn(2+)</name>
        <dbReference type="ChEBI" id="CHEBI:29105"/>
    </ligand>
</feature>
<comment type="cofactor">
    <cofactor evidence="3">
        <name>Zn(2+)</name>
        <dbReference type="ChEBI" id="CHEBI:29105"/>
    </cofactor>
    <text evidence="3">Binds 1 zinc ion.</text>
</comment>
<dbReference type="GO" id="GO:0008657">
    <property type="term" value="F:DNA topoisomerase type II (double strand cut, ATP-hydrolyzing) inhibitor activity"/>
    <property type="evidence" value="ECO:0007669"/>
    <property type="project" value="UniProtKB-UniRule"/>
</dbReference>
<comment type="subunit">
    <text evidence="3">Interacts with GyrB.</text>
</comment>
<dbReference type="SUPFAM" id="SSF57716">
    <property type="entry name" value="Glucocorticoid receptor-like (DNA-binding domain)"/>
    <property type="match status" value="1"/>
</dbReference>
<name>A0A0B5DSU8_9RHOB</name>
<organism evidence="4 5">
    <name type="scientific">Celeribacter indicus</name>
    <dbReference type="NCBI Taxonomy" id="1208324"/>
    <lineage>
        <taxon>Bacteria</taxon>
        <taxon>Pseudomonadati</taxon>
        <taxon>Pseudomonadota</taxon>
        <taxon>Alphaproteobacteria</taxon>
        <taxon>Rhodobacterales</taxon>
        <taxon>Roseobacteraceae</taxon>
        <taxon>Celeribacter</taxon>
    </lineage>
</organism>
<keyword evidence="2 3" id="KW-0862">Zinc</keyword>
<feature type="binding site" evidence="3">
    <location>
        <position position="6"/>
    </location>
    <ligand>
        <name>Zn(2+)</name>
        <dbReference type="ChEBI" id="CHEBI:29105"/>
    </ligand>
</feature>
<dbReference type="STRING" id="1208324.P73_1409"/>
<dbReference type="HOGENOM" id="CLU_178280_1_1_5"/>
<feature type="binding site" evidence="3">
    <location>
        <position position="18"/>
    </location>
    <ligand>
        <name>Zn(2+)</name>
        <dbReference type="ChEBI" id="CHEBI:29105"/>
    </ligand>
</feature>
<reference evidence="4 5" key="1">
    <citation type="journal article" date="2014" name="Int. J. Syst. Evol. Microbiol.">
        <title>Celeribacter indicus sp. nov., a polycyclic aromatic hydrocarbon-degrading bacterium from deep-sea sediment and reclassification of Huaishuia halophila as Celeribacter halophilus comb. nov.</title>
        <authorList>
            <person name="Lai Q."/>
            <person name="Cao J."/>
            <person name="Yuan J."/>
            <person name="Li F."/>
            <person name="Shao Z."/>
        </authorList>
    </citation>
    <scope>NUCLEOTIDE SEQUENCE [LARGE SCALE GENOMIC DNA]</scope>
    <source>
        <strain evidence="4">P73</strain>
    </source>
</reference>
<comment type="similarity">
    <text evidence="3">Belongs to the DNA gyrase inhibitor YacG family.</text>
</comment>
<comment type="function">
    <text evidence="3">Inhibits all the catalytic activities of DNA gyrase by preventing its interaction with DNA. Acts by binding directly to the C-terminal domain of GyrB, which probably disrupts DNA binding by the gyrase.</text>
</comment>
<gene>
    <name evidence="3" type="primary">yacG</name>
    <name evidence="4" type="ORF">P73_1409</name>
</gene>
<dbReference type="PANTHER" id="PTHR36150:SF1">
    <property type="entry name" value="DNA GYRASE INHIBITOR YACG"/>
    <property type="match status" value="1"/>
</dbReference>
<dbReference type="HAMAP" id="MF_00649">
    <property type="entry name" value="DNA_gyrase_inhibitor_YacG"/>
    <property type="match status" value="1"/>
</dbReference>
<dbReference type="GO" id="GO:0006355">
    <property type="term" value="P:regulation of DNA-templated transcription"/>
    <property type="evidence" value="ECO:0007669"/>
    <property type="project" value="InterPro"/>
</dbReference>
<evidence type="ECO:0000256" key="3">
    <source>
        <dbReference type="HAMAP-Rule" id="MF_00649"/>
    </source>
</evidence>
<dbReference type="Gene3D" id="3.30.50.10">
    <property type="entry name" value="Erythroid Transcription Factor GATA-1, subunit A"/>
    <property type="match status" value="1"/>
</dbReference>
<dbReference type="RefSeq" id="WP_043869068.1">
    <property type="nucleotide sequence ID" value="NZ_CP004393.1"/>
</dbReference>
<evidence type="ECO:0000256" key="2">
    <source>
        <dbReference type="ARBA" id="ARBA00022833"/>
    </source>
</evidence>
<dbReference type="PANTHER" id="PTHR36150">
    <property type="entry name" value="DNA GYRASE INHIBITOR YACG"/>
    <property type="match status" value="1"/>
</dbReference>
<dbReference type="InterPro" id="IPR013088">
    <property type="entry name" value="Znf_NHR/GATA"/>
</dbReference>
<sequence length="68" mass="7678">MSCPICGNPTVKKYRPFCSKRCADLDLARWMNGSYAVPSLREEDPEEIAEALEEALREDPDATPKKPH</sequence>
<keyword evidence="5" id="KW-1185">Reference proteome</keyword>
<dbReference type="InterPro" id="IPR005584">
    <property type="entry name" value="DNA_gyrase_inhibitor_YacG"/>
</dbReference>
<feature type="binding site" evidence="3">
    <location>
        <position position="3"/>
    </location>
    <ligand>
        <name>Zn(2+)</name>
        <dbReference type="ChEBI" id="CHEBI:29105"/>
    </ligand>
</feature>
<dbReference type="OrthoDB" id="9809663at2"/>
<dbReference type="Proteomes" id="UP000031521">
    <property type="component" value="Chromosome"/>
</dbReference>
<dbReference type="Pfam" id="PF03884">
    <property type="entry name" value="YacG"/>
    <property type="match status" value="1"/>
</dbReference>
<protein>
    <recommendedName>
        <fullName evidence="3">DNA gyrase inhibitor YacG</fullName>
    </recommendedName>
</protein>
<dbReference type="EMBL" id="CP004393">
    <property type="protein sequence ID" value="AJE46124.1"/>
    <property type="molecule type" value="Genomic_DNA"/>
</dbReference>
<dbReference type="KEGG" id="cid:P73_1409"/>